<feature type="non-terminal residue" evidence="1">
    <location>
        <position position="1"/>
    </location>
</feature>
<feature type="non-terminal residue" evidence="1">
    <location>
        <position position="51"/>
    </location>
</feature>
<accession>X1UGK8</accession>
<organism evidence="1">
    <name type="scientific">marine sediment metagenome</name>
    <dbReference type="NCBI Taxonomy" id="412755"/>
    <lineage>
        <taxon>unclassified sequences</taxon>
        <taxon>metagenomes</taxon>
        <taxon>ecological metagenomes</taxon>
    </lineage>
</organism>
<dbReference type="AlphaFoldDB" id="X1UGK8"/>
<protein>
    <submittedName>
        <fullName evidence="1">Uncharacterized protein</fullName>
    </submittedName>
</protein>
<dbReference type="EMBL" id="BARW01042842">
    <property type="protein sequence ID" value="GAJ16633.1"/>
    <property type="molecule type" value="Genomic_DNA"/>
</dbReference>
<comment type="caution">
    <text evidence="1">The sequence shown here is derived from an EMBL/GenBank/DDBJ whole genome shotgun (WGS) entry which is preliminary data.</text>
</comment>
<gene>
    <name evidence="1" type="ORF">S12H4_63206</name>
</gene>
<reference evidence="1" key="1">
    <citation type="journal article" date="2014" name="Front. Microbiol.">
        <title>High frequency of phylogenetically diverse reductive dehalogenase-homologous genes in deep subseafloor sedimentary metagenomes.</title>
        <authorList>
            <person name="Kawai M."/>
            <person name="Futagami T."/>
            <person name="Toyoda A."/>
            <person name="Takaki Y."/>
            <person name="Nishi S."/>
            <person name="Hori S."/>
            <person name="Arai W."/>
            <person name="Tsubouchi T."/>
            <person name="Morono Y."/>
            <person name="Uchiyama I."/>
            <person name="Ito T."/>
            <person name="Fujiyama A."/>
            <person name="Inagaki F."/>
            <person name="Takami H."/>
        </authorList>
    </citation>
    <scope>NUCLEOTIDE SEQUENCE</scope>
    <source>
        <strain evidence="1">Expedition CK06-06</strain>
    </source>
</reference>
<evidence type="ECO:0000313" key="1">
    <source>
        <dbReference type="EMBL" id="GAJ16633.1"/>
    </source>
</evidence>
<name>X1UGK8_9ZZZZ</name>
<proteinExistence type="predicted"/>
<sequence length="51" mass="5941">IYVVIGMAGEYEDRMEWPIVAFSKENSAIKYVEKATRRAEEWFDIVGNTIN</sequence>